<reference evidence="2" key="2">
    <citation type="submission" date="2021-03" db="EMBL/GenBank/DDBJ databases">
        <authorList>
            <person name="Jaffe A."/>
        </authorList>
    </citation>
    <scope>NUCLEOTIDE SEQUENCE</scope>
    <source>
        <strain evidence="2">RIFCSPLOWO2_01_FULL_58_19</strain>
    </source>
</reference>
<gene>
    <name evidence="1" type="ORF">HA252_05320</name>
    <name evidence="2" type="ORF">J4203_00965</name>
</gene>
<dbReference type="InterPro" id="IPR005287">
    <property type="entry name" value="CHP00375"/>
</dbReference>
<dbReference type="InterPro" id="IPR016195">
    <property type="entry name" value="Pol/histidinol_Pase-like"/>
</dbReference>
<dbReference type="EMBL" id="DUGH01000125">
    <property type="protein sequence ID" value="HIH16799.1"/>
    <property type="molecule type" value="Genomic_DNA"/>
</dbReference>
<dbReference type="EMBL" id="JAGVWE010000002">
    <property type="protein sequence ID" value="MBS3062417.1"/>
    <property type="molecule type" value="Genomic_DNA"/>
</dbReference>
<proteinExistence type="predicted"/>
<evidence type="ECO:0000313" key="3">
    <source>
        <dbReference type="Proteomes" id="UP000564964"/>
    </source>
</evidence>
<dbReference type="NCBIfam" id="TIGR00375">
    <property type="entry name" value="TIGR00375 family protein"/>
    <property type="match status" value="1"/>
</dbReference>
<organism evidence="1 3">
    <name type="scientific">Candidatus Iainarchaeum sp</name>
    <dbReference type="NCBI Taxonomy" id="3101447"/>
    <lineage>
        <taxon>Archaea</taxon>
        <taxon>Candidatus Iainarchaeota</taxon>
        <taxon>Candidatus Iainarchaeia</taxon>
        <taxon>Candidatus Iainarchaeales</taxon>
        <taxon>Candidatus Iainarchaeaceae</taxon>
        <taxon>Candidatus Iainarchaeum</taxon>
    </lineage>
</organism>
<accession>A0A7J4JJL1</accession>
<dbReference type="SUPFAM" id="SSF89550">
    <property type="entry name" value="PHP domain-like"/>
    <property type="match status" value="1"/>
</dbReference>
<name>A0A7J4JJL1_9ARCH</name>
<dbReference type="Gene3D" id="3.20.20.140">
    <property type="entry name" value="Metal-dependent hydrolases"/>
    <property type="match status" value="1"/>
</dbReference>
<comment type="caution">
    <text evidence="1">The sequence shown here is derived from an EMBL/GenBank/DDBJ whole genome shotgun (WGS) entry which is preliminary data.</text>
</comment>
<evidence type="ECO:0000313" key="1">
    <source>
        <dbReference type="EMBL" id="HIH16799.1"/>
    </source>
</evidence>
<dbReference type="Proteomes" id="UP000564964">
    <property type="component" value="Unassembled WGS sequence"/>
</dbReference>
<reference evidence="2" key="3">
    <citation type="submission" date="2021-05" db="EMBL/GenBank/DDBJ databases">
        <title>Protein family content uncovers lineage relationships and bacterial pathway maintenance mechanisms in DPANN archaea.</title>
        <authorList>
            <person name="Castelle C.J."/>
            <person name="Meheust R."/>
            <person name="Jaffe A.L."/>
            <person name="Seitz K."/>
            <person name="Gong X."/>
            <person name="Baker B.J."/>
            <person name="Banfield J.F."/>
        </authorList>
    </citation>
    <scope>NUCLEOTIDE SEQUENCE</scope>
    <source>
        <strain evidence="2">RIFCSPLOWO2_01_FULL_58_19</strain>
    </source>
</reference>
<dbReference type="AlphaFoldDB" id="A0A7J4JJL1"/>
<reference evidence="1" key="1">
    <citation type="journal article" date="2020" name="bioRxiv">
        <title>A rank-normalized archaeal taxonomy based on genome phylogeny resolves widespread incomplete and uneven classifications.</title>
        <authorList>
            <person name="Rinke C."/>
            <person name="Chuvochina M."/>
            <person name="Mussig A.J."/>
            <person name="Chaumeil P.-A."/>
            <person name="Waite D.W."/>
            <person name="Whitman W.B."/>
            <person name="Parks D.H."/>
            <person name="Hugenholtz P."/>
        </authorList>
    </citation>
    <scope>NUCLEOTIDE SEQUENCE</scope>
    <source>
        <strain evidence="1">UBA10219</strain>
    </source>
</reference>
<evidence type="ECO:0000313" key="2">
    <source>
        <dbReference type="EMBL" id="MBS3062417.1"/>
    </source>
</evidence>
<sequence>MGLREFNLDLHFHGPWAGGVSKNMLIPVIAEQAQLKGLDVVSTADATHGDWLKHLKQELVEEENGVYRHPGFETRFLVGTEVCCNRRVHHLIYLPDLATAETLRLKLMGKGSLDCAMCGRPQLRMSPEEIAGVVHDLGGIIGPAHAFTPYFSVYAHFDSVKQAYGAEGKKISFMELGLSADSYFADLIAENHEYAFLTCSDSHSPWPHRIGREFTRMKMEKPGFEGLRRALADREDGLITLNAGLDPREGKYHLTACNACYKKYSVEAAEKFKWKCVTCKGEVKKGVRDRIRELADFGEEVHPRHRPPYQHLVPLAEIIQAAVGAENPLAEKVQRPWLKFVETVGNEIKVLVDAPIVELQEIDERIAAYVEAFRAGRVLYLPGGGGQYGKPIICLSEEELERKKTELGDALEGKGDAEKQRTLLDY</sequence>
<dbReference type="PANTHER" id="PTHR40084">
    <property type="entry name" value="PHOSPHOHYDROLASE, PHP FAMILY"/>
    <property type="match status" value="1"/>
</dbReference>
<dbReference type="Proteomes" id="UP000678237">
    <property type="component" value="Unassembled WGS sequence"/>
</dbReference>
<dbReference type="PANTHER" id="PTHR40084:SF1">
    <property type="entry name" value="PHOSPHOTRANSFERASE"/>
    <property type="match status" value="1"/>
</dbReference>
<protein>
    <submittedName>
        <fullName evidence="1">TIGR00375 family protein</fullName>
    </submittedName>
</protein>
<dbReference type="CDD" id="cd19067">
    <property type="entry name" value="PfuEndoQ-like"/>
    <property type="match status" value="1"/>
</dbReference>